<evidence type="ECO:0000259" key="3">
    <source>
        <dbReference type="Pfam" id="PF07687"/>
    </source>
</evidence>
<dbReference type="PANTHER" id="PTHR43808:SF32">
    <property type="entry name" value="ARGE_DAPE-RELATED DEACYLASE"/>
    <property type="match status" value="1"/>
</dbReference>
<dbReference type="Gene3D" id="3.30.70.360">
    <property type="match status" value="1"/>
</dbReference>
<dbReference type="Pfam" id="PF07687">
    <property type="entry name" value="M20_dimer"/>
    <property type="match status" value="1"/>
</dbReference>
<dbReference type="GO" id="GO:0016787">
    <property type="term" value="F:hydrolase activity"/>
    <property type="evidence" value="ECO:0007669"/>
    <property type="project" value="UniProtKB-KW"/>
</dbReference>
<evidence type="ECO:0000256" key="2">
    <source>
        <dbReference type="ARBA" id="ARBA00022801"/>
    </source>
</evidence>
<dbReference type="SUPFAM" id="SSF53187">
    <property type="entry name" value="Zn-dependent exopeptidases"/>
    <property type="match status" value="1"/>
</dbReference>
<organism evidence="4 5">
    <name type="scientific">Bilophila wadsworthia (strain 3_1_6)</name>
    <dbReference type="NCBI Taxonomy" id="563192"/>
    <lineage>
        <taxon>Bacteria</taxon>
        <taxon>Pseudomonadati</taxon>
        <taxon>Thermodesulfobacteriota</taxon>
        <taxon>Desulfovibrionia</taxon>
        <taxon>Desulfovibrionales</taxon>
        <taxon>Desulfovibrionaceae</taxon>
        <taxon>Bilophila</taxon>
    </lineage>
</organism>
<gene>
    <name evidence="4" type="ORF">HMPREF0179_02062</name>
</gene>
<evidence type="ECO:0000313" key="4">
    <source>
        <dbReference type="EMBL" id="EFV44172.1"/>
    </source>
</evidence>
<reference evidence="4 5" key="2">
    <citation type="submission" date="2013-04" db="EMBL/GenBank/DDBJ databases">
        <title>The Genome Sequence of Bilophila wadsworthia 3_1_6.</title>
        <authorList>
            <consortium name="The Broad Institute Genomics Platform"/>
            <person name="Earl A."/>
            <person name="Ward D."/>
            <person name="Feldgarden M."/>
            <person name="Gevers D."/>
            <person name="Sibley C."/>
            <person name="Strauss J."/>
            <person name="Allen-Vercoe E."/>
            <person name="Walker B."/>
            <person name="Young S."/>
            <person name="Zeng Q."/>
            <person name="Gargeya S."/>
            <person name="Fitzgerald M."/>
            <person name="Haas B."/>
            <person name="Abouelleil A."/>
            <person name="Allen A.W."/>
            <person name="Alvarado L."/>
            <person name="Arachchi H.M."/>
            <person name="Berlin A.M."/>
            <person name="Chapman S.B."/>
            <person name="Gainer-Dewar J."/>
            <person name="Goldberg J."/>
            <person name="Griggs A."/>
            <person name="Gujja S."/>
            <person name="Hansen M."/>
            <person name="Howarth C."/>
            <person name="Imamovic A."/>
            <person name="Ireland A."/>
            <person name="Larimer J."/>
            <person name="McCowan C."/>
            <person name="Murphy C."/>
            <person name="Pearson M."/>
            <person name="Poon T.W."/>
            <person name="Priest M."/>
            <person name="Roberts A."/>
            <person name="Saif S."/>
            <person name="Shea T."/>
            <person name="Sisk P."/>
            <person name="Sykes S."/>
            <person name="Wortman J."/>
            <person name="Nusbaum C."/>
            <person name="Birren B."/>
        </authorList>
    </citation>
    <scope>NUCLEOTIDE SEQUENCE [LARGE SCALE GENOMIC DNA]</scope>
    <source>
        <strain evidence="4 5">3_1_6</strain>
    </source>
</reference>
<dbReference type="HOGENOM" id="CLU_021802_2_2_7"/>
<dbReference type="EMBL" id="ADCP02000001">
    <property type="protein sequence ID" value="EFV44172.1"/>
    <property type="molecule type" value="Genomic_DNA"/>
</dbReference>
<dbReference type="InterPro" id="IPR036264">
    <property type="entry name" value="Bact_exopeptidase_dim_dom"/>
</dbReference>
<dbReference type="InterPro" id="IPR050072">
    <property type="entry name" value="Peptidase_M20A"/>
</dbReference>
<dbReference type="eggNOG" id="COG0624">
    <property type="taxonomic scope" value="Bacteria"/>
</dbReference>
<dbReference type="NCBIfam" id="NF010589">
    <property type="entry name" value="PRK13983.1"/>
    <property type="match status" value="1"/>
</dbReference>
<name>E5Y798_BILW3</name>
<dbReference type="Proteomes" id="UP000006034">
    <property type="component" value="Unassembled WGS sequence"/>
</dbReference>
<dbReference type="OrthoDB" id="5443984at2"/>
<protein>
    <submittedName>
        <fullName evidence="4">ArgE/DapE family peptidase</fullName>
    </submittedName>
</protein>
<dbReference type="AlphaFoldDB" id="E5Y798"/>
<dbReference type="PANTHER" id="PTHR43808">
    <property type="entry name" value="ACETYLORNITHINE DEACETYLASE"/>
    <property type="match status" value="1"/>
</dbReference>
<dbReference type="InterPro" id="IPR002933">
    <property type="entry name" value="Peptidase_M20"/>
</dbReference>
<dbReference type="Pfam" id="PF01546">
    <property type="entry name" value="Peptidase_M20"/>
    <property type="match status" value="1"/>
</dbReference>
<sequence>MTRFSRLIESIGQQRDKVIEYQTRMTELPALGPENGGTGEMPKALYLEGLLRELGVTDILRIDAPDPRVPDGVRPNVVARIPGASPRRLWILGHMDVVPPGELSYWKTDPWKVVVDGDKIRGRGVEDNQQAIVCGLLIAQELKAQGITPDLSLGLIFVSDEETSSRYGIHYILKTHADLFGPDDFVVVPDYGVADGSSIEISEKGQLWMRVEVLGHQCHASRPQEGRNSLVAAADMILHVRDLESIYAQVDPLFQPPCCTFVPTRHEENVPNINSLPGKDVFYIDCRILPGISHDDVLASAREIMEAVAERHGVTVDITTVTNAPASPATPPDSEVVLRLSAGIREIYGIEPHCAGSGGGTVAVGFRDMGIPAAVWASVVPTYHLANEYSLISRTIGDAQVLARMLFD</sequence>
<dbReference type="Gene3D" id="3.40.630.10">
    <property type="entry name" value="Zn peptidases"/>
    <property type="match status" value="1"/>
</dbReference>
<keyword evidence="2" id="KW-0378">Hydrolase</keyword>
<dbReference type="SUPFAM" id="SSF55031">
    <property type="entry name" value="Bacterial exopeptidase dimerisation domain"/>
    <property type="match status" value="1"/>
</dbReference>
<comment type="caution">
    <text evidence="4">The sequence shown here is derived from an EMBL/GenBank/DDBJ whole genome shotgun (WGS) entry which is preliminary data.</text>
</comment>
<evidence type="ECO:0000313" key="5">
    <source>
        <dbReference type="Proteomes" id="UP000006034"/>
    </source>
</evidence>
<evidence type="ECO:0000256" key="1">
    <source>
        <dbReference type="ARBA" id="ARBA00022723"/>
    </source>
</evidence>
<dbReference type="GO" id="GO:0046872">
    <property type="term" value="F:metal ion binding"/>
    <property type="evidence" value="ECO:0007669"/>
    <property type="project" value="UniProtKB-KW"/>
</dbReference>
<feature type="domain" description="Peptidase M20 dimerisation" evidence="3">
    <location>
        <begin position="201"/>
        <end position="311"/>
    </location>
</feature>
<keyword evidence="1" id="KW-0479">Metal-binding</keyword>
<reference evidence="4 5" key="1">
    <citation type="submission" date="2010-10" db="EMBL/GenBank/DDBJ databases">
        <authorList>
            <consortium name="The Broad Institute Genome Sequencing Platform"/>
            <person name="Ward D."/>
            <person name="Earl A."/>
            <person name="Feldgarden M."/>
            <person name="Young S.K."/>
            <person name="Gargeya S."/>
            <person name="Zeng Q."/>
            <person name="Alvarado L."/>
            <person name="Berlin A."/>
            <person name="Bochicchio J."/>
            <person name="Chapman S.B."/>
            <person name="Chen Z."/>
            <person name="Freedman E."/>
            <person name="Gellesch M."/>
            <person name="Goldberg J."/>
            <person name="Griggs A."/>
            <person name="Gujja S."/>
            <person name="Heilman E."/>
            <person name="Heiman D."/>
            <person name="Howarth C."/>
            <person name="Mehta T."/>
            <person name="Neiman D."/>
            <person name="Pearson M."/>
            <person name="Roberts A."/>
            <person name="Saif S."/>
            <person name="Shea T."/>
            <person name="Shenoy N."/>
            <person name="Sisk P."/>
            <person name="Stolte C."/>
            <person name="Sykes S."/>
            <person name="White J."/>
            <person name="Yandava C."/>
            <person name="Allen-Vercoe E."/>
            <person name="Sibley C."/>
            <person name="Ambrose C.E."/>
            <person name="Strauss J."/>
            <person name="Daigneault M."/>
            <person name="Haas B."/>
            <person name="Nusbaum C."/>
            <person name="Birren B."/>
        </authorList>
    </citation>
    <scope>NUCLEOTIDE SEQUENCE [LARGE SCALE GENOMIC DNA]</scope>
    <source>
        <strain evidence="4 5">3_1_6</strain>
    </source>
</reference>
<dbReference type="InterPro" id="IPR011650">
    <property type="entry name" value="Peptidase_M20_dimer"/>
</dbReference>
<dbReference type="STRING" id="563192.HMPREF0179_02062"/>
<dbReference type="RefSeq" id="WP_005027851.1">
    <property type="nucleotide sequence ID" value="NZ_KE150238.1"/>
</dbReference>
<keyword evidence="5" id="KW-1185">Reference proteome</keyword>
<accession>E5Y798</accession>
<proteinExistence type="predicted"/>
<dbReference type="GeneID" id="78085203"/>